<keyword evidence="2" id="KW-0328">Glycosyltransferase</keyword>
<dbReference type="GO" id="GO:0016757">
    <property type="term" value="F:glycosyltransferase activity"/>
    <property type="evidence" value="ECO:0007669"/>
    <property type="project" value="UniProtKB-KW"/>
</dbReference>
<evidence type="ECO:0000256" key="1">
    <source>
        <dbReference type="ARBA" id="ARBA00006351"/>
    </source>
</evidence>
<keyword evidence="4" id="KW-0479">Metal-binding</keyword>
<dbReference type="GO" id="GO:0005794">
    <property type="term" value="C:Golgi apparatus"/>
    <property type="evidence" value="ECO:0007669"/>
    <property type="project" value="TreeGrafter"/>
</dbReference>
<comment type="similarity">
    <text evidence="1">Belongs to the glycosyltransferase 8 family.</text>
</comment>
<feature type="transmembrane region" description="Helical" evidence="5">
    <location>
        <begin position="12"/>
        <end position="33"/>
    </location>
</feature>
<protein>
    <recommendedName>
        <fullName evidence="8">Hexosyltransferase</fullName>
    </recommendedName>
</protein>
<dbReference type="GO" id="GO:0046872">
    <property type="term" value="F:metal ion binding"/>
    <property type="evidence" value="ECO:0007669"/>
    <property type="project" value="UniProtKB-KW"/>
</dbReference>
<evidence type="ECO:0008006" key="8">
    <source>
        <dbReference type="Google" id="ProtNLM"/>
    </source>
</evidence>
<dbReference type="Gene3D" id="3.90.550.10">
    <property type="entry name" value="Spore Coat Polysaccharide Biosynthesis Protein SpsA, Chain A"/>
    <property type="match status" value="1"/>
</dbReference>
<dbReference type="InterPro" id="IPR050748">
    <property type="entry name" value="Glycosyltrans_8_dom-fam"/>
</dbReference>
<evidence type="ECO:0000256" key="4">
    <source>
        <dbReference type="ARBA" id="ARBA00022723"/>
    </source>
</evidence>
<dbReference type="OrthoDB" id="2014201at2759"/>
<dbReference type="PANTHER" id="PTHR13778:SF47">
    <property type="entry name" value="LIPOPOLYSACCHARIDE 1,3-GALACTOSYLTRANSFERASE"/>
    <property type="match status" value="1"/>
</dbReference>
<dbReference type="InterPro" id="IPR002495">
    <property type="entry name" value="Glyco_trans_8"/>
</dbReference>
<dbReference type="VEuPathDB" id="CryptoDB:Vbra_3613"/>
<evidence type="ECO:0000256" key="5">
    <source>
        <dbReference type="SAM" id="Phobius"/>
    </source>
</evidence>
<keyword evidence="3" id="KW-0808">Transferase</keyword>
<evidence type="ECO:0000256" key="2">
    <source>
        <dbReference type="ARBA" id="ARBA00022676"/>
    </source>
</evidence>
<proteinExistence type="inferred from homology"/>
<dbReference type="InParanoid" id="A0A0G4EBM1"/>
<gene>
    <name evidence="6" type="ORF">Vbra_3613</name>
</gene>
<dbReference type="EMBL" id="CDMY01000130">
    <property type="protein sequence ID" value="CEL93034.1"/>
    <property type="molecule type" value="Genomic_DNA"/>
</dbReference>
<evidence type="ECO:0000313" key="7">
    <source>
        <dbReference type="Proteomes" id="UP000041254"/>
    </source>
</evidence>
<keyword evidence="5" id="KW-1133">Transmembrane helix</keyword>
<dbReference type="PANTHER" id="PTHR13778">
    <property type="entry name" value="GLYCOSYLTRANSFERASE 8 DOMAIN-CONTAINING PROTEIN"/>
    <property type="match status" value="1"/>
</dbReference>
<dbReference type="Pfam" id="PF01501">
    <property type="entry name" value="Glyco_transf_8"/>
    <property type="match status" value="1"/>
</dbReference>
<keyword evidence="5" id="KW-0812">Transmembrane</keyword>
<name>A0A0G4EBM1_VITBC</name>
<reference evidence="6 7" key="1">
    <citation type="submission" date="2014-11" db="EMBL/GenBank/DDBJ databases">
        <authorList>
            <person name="Zhu J."/>
            <person name="Qi W."/>
            <person name="Song R."/>
        </authorList>
    </citation>
    <scope>NUCLEOTIDE SEQUENCE [LARGE SCALE GENOMIC DNA]</scope>
</reference>
<dbReference type="InterPro" id="IPR029044">
    <property type="entry name" value="Nucleotide-diphossugar_trans"/>
</dbReference>
<sequence>MLPFWLSCPSSYPRFFLCVATLTAAALLGHFILTVTSPAQEMRTGSRQLLDLSAESSFANGYRDTDTFRLCLKENENAVSGSSLTADLCSSGKRVHIAIGIDNTGLEPIPTLLNSVDANHRNTPLAGCLDVHLVTMDVSSTHPIFVALREEALAARRWPALRLHLLNFTYLQVANDVAKMPAIRPYRIGAALHRNVNGGGAPITRAASLRIWLPHLLPKSVGRVLYLDYDVIVDASLEGIFELPMRQDEGIAARSFPAEKGGGRAVVRGWLENAGVGDKFVYTGADRAFNSGVLLMNLVVLRCMNFSSTLGRWNELWGINDQTALNLFFNGSYHELDRRYNTFIDSEDTEHVSPSFEPAIIHYKGAIKPWSRPDSWEAFITSHTRRHSYASLWPPCLFTSYGARRRRDTHRSQRCG</sequence>
<organism evidence="6 7">
    <name type="scientific">Vitrella brassicaformis (strain CCMP3155)</name>
    <dbReference type="NCBI Taxonomy" id="1169540"/>
    <lineage>
        <taxon>Eukaryota</taxon>
        <taxon>Sar</taxon>
        <taxon>Alveolata</taxon>
        <taxon>Colpodellida</taxon>
        <taxon>Vitrellaceae</taxon>
        <taxon>Vitrella</taxon>
    </lineage>
</organism>
<evidence type="ECO:0000256" key="3">
    <source>
        <dbReference type="ARBA" id="ARBA00022679"/>
    </source>
</evidence>
<dbReference type="SUPFAM" id="SSF53448">
    <property type="entry name" value="Nucleotide-diphospho-sugar transferases"/>
    <property type="match status" value="1"/>
</dbReference>
<keyword evidence="5" id="KW-0472">Membrane</keyword>
<dbReference type="AlphaFoldDB" id="A0A0G4EBM1"/>
<dbReference type="PhylomeDB" id="A0A0G4EBM1"/>
<accession>A0A0G4EBM1</accession>
<keyword evidence="7" id="KW-1185">Reference proteome</keyword>
<dbReference type="Proteomes" id="UP000041254">
    <property type="component" value="Unassembled WGS sequence"/>
</dbReference>
<evidence type="ECO:0000313" key="6">
    <source>
        <dbReference type="EMBL" id="CEL93034.1"/>
    </source>
</evidence>